<dbReference type="SMART" id="SM00563">
    <property type="entry name" value="PlsC"/>
    <property type="match status" value="1"/>
</dbReference>
<keyword evidence="10" id="KW-1185">Reference proteome</keyword>
<dbReference type="SUPFAM" id="SSF69593">
    <property type="entry name" value="Glycerol-3-phosphate (1)-acyltransferase"/>
    <property type="match status" value="1"/>
</dbReference>
<dbReference type="InterPro" id="IPR002123">
    <property type="entry name" value="Plipid/glycerol_acylTrfase"/>
</dbReference>
<reference evidence="9" key="2">
    <citation type="submission" date="2023-06" db="EMBL/GenBank/DDBJ databases">
        <authorList>
            <person name="Ma L."/>
            <person name="Liu K.-W."/>
            <person name="Li Z."/>
            <person name="Hsiao Y.-Y."/>
            <person name="Qi Y."/>
            <person name="Fu T."/>
            <person name="Tang G."/>
            <person name="Zhang D."/>
            <person name="Sun W.-H."/>
            <person name="Liu D.-K."/>
            <person name="Li Y."/>
            <person name="Chen G.-Z."/>
            <person name="Liu X.-D."/>
            <person name="Liao X.-Y."/>
            <person name="Jiang Y.-T."/>
            <person name="Yu X."/>
            <person name="Hao Y."/>
            <person name="Huang J."/>
            <person name="Zhao X.-W."/>
            <person name="Ke S."/>
            <person name="Chen Y.-Y."/>
            <person name="Wu W.-L."/>
            <person name="Hsu J.-L."/>
            <person name="Lin Y.-F."/>
            <person name="Huang M.-D."/>
            <person name="Li C.-Y."/>
            <person name="Huang L."/>
            <person name="Wang Z.-W."/>
            <person name="Zhao X."/>
            <person name="Zhong W.-Y."/>
            <person name="Peng D.-H."/>
            <person name="Ahmad S."/>
            <person name="Lan S."/>
            <person name="Zhang J.-S."/>
            <person name="Tsai W.-C."/>
            <person name="Van De Peer Y."/>
            <person name="Liu Z.-J."/>
        </authorList>
    </citation>
    <scope>NUCLEOTIDE SEQUENCE</scope>
    <source>
        <strain evidence="9">SCP</strain>
        <tissue evidence="9">Leaves</tissue>
    </source>
</reference>
<keyword evidence="3" id="KW-0808">Transferase</keyword>
<evidence type="ECO:0000256" key="6">
    <source>
        <dbReference type="ARBA" id="ARBA00023315"/>
    </source>
</evidence>
<evidence type="ECO:0000256" key="3">
    <source>
        <dbReference type="ARBA" id="ARBA00022679"/>
    </source>
</evidence>
<comment type="similarity">
    <text evidence="2 7">Belongs to the taffazin family.</text>
</comment>
<evidence type="ECO:0000313" key="10">
    <source>
        <dbReference type="Proteomes" id="UP001179952"/>
    </source>
</evidence>
<sequence length="309" mass="34498">MVRKMEWAGRATHLGGVPRAATVAAAGAFAKVVTCLLNTTTVHNPETLLRLVRSRPPGRPLLTVSNHMSTDLFNFYGILNEWWFGFALVWIAQSRLDDPLMWGFKGFPTMDARLARWVLAAEDICFKNTVLSYFFRLGKCIPITRGGGIYQDNMNDALDILSDGGWLHTFPEGKVSQGNGPIRRLKWGTASLIARAPITPTVLPIVHCGFEKVMPEKFLFGRRPPLPVCGKKIQIVIGEPIEFDLQKLAQTAKTMGRNSLCQSKGWPTIPSHGLDEAAQRWLYTHISEKIQTMMEKLRNLGATIKNIKA</sequence>
<name>A0AAV9AGN3_ACOGR</name>
<dbReference type="Proteomes" id="UP001179952">
    <property type="component" value="Unassembled WGS sequence"/>
</dbReference>
<dbReference type="PRINTS" id="PR00979">
    <property type="entry name" value="TAFAZZIN"/>
</dbReference>
<dbReference type="AlphaFoldDB" id="A0AAV9AGN3"/>
<dbReference type="GO" id="GO:0006644">
    <property type="term" value="P:phospholipid metabolic process"/>
    <property type="evidence" value="ECO:0007669"/>
    <property type="project" value="InterPro"/>
</dbReference>
<feature type="domain" description="Phospholipid/glycerol acyltransferase" evidence="8">
    <location>
        <begin position="88"/>
        <end position="210"/>
    </location>
</feature>
<evidence type="ECO:0000256" key="5">
    <source>
        <dbReference type="ARBA" id="ARBA00023136"/>
    </source>
</evidence>
<accession>A0AAV9AGN3</accession>
<dbReference type="PANTHER" id="PTHR12497">
    <property type="entry name" value="TAZ PROTEIN TAFAZZIN"/>
    <property type="match status" value="1"/>
</dbReference>
<keyword evidence="4" id="KW-0443">Lipid metabolism</keyword>
<evidence type="ECO:0000256" key="2">
    <source>
        <dbReference type="ARBA" id="ARBA00010524"/>
    </source>
</evidence>
<dbReference type="EMBL" id="JAUJYN010000009">
    <property type="protein sequence ID" value="KAK1263283.1"/>
    <property type="molecule type" value="Genomic_DNA"/>
</dbReference>
<keyword evidence="5" id="KW-0472">Membrane</keyword>
<evidence type="ECO:0000256" key="1">
    <source>
        <dbReference type="ARBA" id="ARBA00004370"/>
    </source>
</evidence>
<gene>
    <name evidence="9" type="ORF">QJS04_geneDACA009351</name>
</gene>
<proteinExistence type="inferred from homology"/>
<keyword evidence="6" id="KW-0012">Acyltransferase</keyword>
<dbReference type="GO" id="GO:0016020">
    <property type="term" value="C:membrane"/>
    <property type="evidence" value="ECO:0007669"/>
    <property type="project" value="UniProtKB-SubCell"/>
</dbReference>
<dbReference type="PANTHER" id="PTHR12497:SF5">
    <property type="entry name" value="N-ACYLPHOSPHATIDYLETHANOLAMINE SYNTHASE"/>
    <property type="match status" value="1"/>
</dbReference>
<organism evidence="9 10">
    <name type="scientific">Acorus gramineus</name>
    <name type="common">Dwarf sweet flag</name>
    <dbReference type="NCBI Taxonomy" id="55184"/>
    <lineage>
        <taxon>Eukaryota</taxon>
        <taxon>Viridiplantae</taxon>
        <taxon>Streptophyta</taxon>
        <taxon>Embryophyta</taxon>
        <taxon>Tracheophyta</taxon>
        <taxon>Spermatophyta</taxon>
        <taxon>Magnoliopsida</taxon>
        <taxon>Liliopsida</taxon>
        <taxon>Acoraceae</taxon>
        <taxon>Acorus</taxon>
    </lineage>
</organism>
<comment type="caution">
    <text evidence="9">The sequence shown here is derived from an EMBL/GenBank/DDBJ whole genome shotgun (WGS) entry which is preliminary data.</text>
</comment>
<dbReference type="GO" id="GO:0008374">
    <property type="term" value="F:O-acyltransferase activity"/>
    <property type="evidence" value="ECO:0007669"/>
    <property type="project" value="TreeGrafter"/>
</dbReference>
<dbReference type="InterPro" id="IPR000872">
    <property type="entry name" value="Tafazzin"/>
</dbReference>
<dbReference type="CDD" id="cd07989">
    <property type="entry name" value="LPLAT_AGPAT-like"/>
    <property type="match status" value="1"/>
</dbReference>
<reference evidence="9" key="1">
    <citation type="journal article" date="2023" name="Nat. Commun.">
        <title>Diploid and tetraploid genomes of Acorus and the evolution of monocots.</title>
        <authorList>
            <person name="Ma L."/>
            <person name="Liu K.W."/>
            <person name="Li Z."/>
            <person name="Hsiao Y.Y."/>
            <person name="Qi Y."/>
            <person name="Fu T."/>
            <person name="Tang G.D."/>
            <person name="Zhang D."/>
            <person name="Sun W.H."/>
            <person name="Liu D.K."/>
            <person name="Li Y."/>
            <person name="Chen G.Z."/>
            <person name="Liu X.D."/>
            <person name="Liao X.Y."/>
            <person name="Jiang Y.T."/>
            <person name="Yu X."/>
            <person name="Hao Y."/>
            <person name="Huang J."/>
            <person name="Zhao X.W."/>
            <person name="Ke S."/>
            <person name="Chen Y.Y."/>
            <person name="Wu W.L."/>
            <person name="Hsu J.L."/>
            <person name="Lin Y.F."/>
            <person name="Huang M.D."/>
            <person name="Li C.Y."/>
            <person name="Huang L."/>
            <person name="Wang Z.W."/>
            <person name="Zhao X."/>
            <person name="Zhong W.Y."/>
            <person name="Peng D.H."/>
            <person name="Ahmad S."/>
            <person name="Lan S."/>
            <person name="Zhang J.S."/>
            <person name="Tsai W.C."/>
            <person name="Van de Peer Y."/>
            <person name="Liu Z.J."/>
        </authorList>
    </citation>
    <scope>NUCLEOTIDE SEQUENCE</scope>
    <source>
        <strain evidence="9">SCP</strain>
    </source>
</reference>
<evidence type="ECO:0000256" key="7">
    <source>
        <dbReference type="RuleBase" id="RU365062"/>
    </source>
</evidence>
<evidence type="ECO:0000256" key="4">
    <source>
        <dbReference type="ARBA" id="ARBA00023098"/>
    </source>
</evidence>
<protein>
    <recommendedName>
        <fullName evidence="7">Tafazzin family protein</fullName>
    </recommendedName>
</protein>
<comment type="subcellular location">
    <subcellularLocation>
        <location evidence="1">Membrane</location>
    </subcellularLocation>
</comment>
<dbReference type="Pfam" id="PF01553">
    <property type="entry name" value="Acyltransferase"/>
    <property type="match status" value="1"/>
</dbReference>
<evidence type="ECO:0000259" key="8">
    <source>
        <dbReference type="SMART" id="SM00563"/>
    </source>
</evidence>
<evidence type="ECO:0000313" key="9">
    <source>
        <dbReference type="EMBL" id="KAK1263283.1"/>
    </source>
</evidence>